<dbReference type="EMBL" id="JBHTMM010000167">
    <property type="protein sequence ID" value="MFD1313171.1"/>
    <property type="molecule type" value="Genomic_DNA"/>
</dbReference>
<dbReference type="Proteomes" id="UP001597058">
    <property type="component" value="Unassembled WGS sequence"/>
</dbReference>
<evidence type="ECO:0000313" key="1">
    <source>
        <dbReference type="EMBL" id="MFD1313171.1"/>
    </source>
</evidence>
<keyword evidence="2" id="KW-1185">Reference proteome</keyword>
<organism evidence="1 2">
    <name type="scientific">Streptomyces kaempferi</name>
    <dbReference type="NCBI Taxonomy" id="333725"/>
    <lineage>
        <taxon>Bacteria</taxon>
        <taxon>Bacillati</taxon>
        <taxon>Actinomycetota</taxon>
        <taxon>Actinomycetes</taxon>
        <taxon>Kitasatosporales</taxon>
        <taxon>Streptomycetaceae</taxon>
        <taxon>Streptomyces</taxon>
    </lineage>
</organism>
<accession>A0ABW3XVT1</accession>
<name>A0ABW3XVT1_9ACTN</name>
<evidence type="ECO:0000313" key="2">
    <source>
        <dbReference type="Proteomes" id="UP001597058"/>
    </source>
</evidence>
<gene>
    <name evidence="1" type="ORF">ACFQ5X_46465</name>
</gene>
<sequence length="83" mass="8693">MLTQDYQRAVCPGLGLIKGEIGAGTVSGVRCVRLGAQTDRHGALLAEVPYERVAKVRPFSSVMTAALARPATPLLNSSGLGDR</sequence>
<reference evidence="2" key="1">
    <citation type="journal article" date="2019" name="Int. J. Syst. Evol. Microbiol.">
        <title>The Global Catalogue of Microorganisms (GCM) 10K type strain sequencing project: providing services to taxonomists for standard genome sequencing and annotation.</title>
        <authorList>
            <consortium name="The Broad Institute Genomics Platform"/>
            <consortium name="The Broad Institute Genome Sequencing Center for Infectious Disease"/>
            <person name="Wu L."/>
            <person name="Ma J."/>
        </authorList>
    </citation>
    <scope>NUCLEOTIDE SEQUENCE [LARGE SCALE GENOMIC DNA]</scope>
    <source>
        <strain evidence="2">CGMCC 4.7020</strain>
    </source>
</reference>
<protein>
    <submittedName>
        <fullName evidence="1">Uncharacterized protein</fullName>
    </submittedName>
</protein>
<dbReference type="RefSeq" id="WP_381241675.1">
    <property type="nucleotide sequence ID" value="NZ_JBHSKH010000096.1"/>
</dbReference>
<proteinExistence type="predicted"/>
<comment type="caution">
    <text evidence="1">The sequence shown here is derived from an EMBL/GenBank/DDBJ whole genome shotgun (WGS) entry which is preliminary data.</text>
</comment>